<sequence length="252" mass="28111">MLPGREISELAGFKALVFDCYGTLIDTVEGKLEYLRPIFMQKTCPDIAKVLDTFTITQRRLEAENKDMLLPDVMSSSYHESTGLLRLAYDEDAAEAYARSAGDWPAFPDTAEALARLKEAGLKLFVLSNVDNVSFEETRKKLEAEGGILDAAYTAEDIGSYKPDLRNFQYALEHIENDFDISPNEVLSVAHSKYHDVGPAHHIALKSVWISRPRPVPIPTPSRPEDDFRPDWQFDTVGDFADAILLAKAGDA</sequence>
<dbReference type="GO" id="GO:0016791">
    <property type="term" value="F:phosphatase activity"/>
    <property type="evidence" value="ECO:0007669"/>
    <property type="project" value="UniProtKB-ARBA"/>
</dbReference>
<organism evidence="2 3">
    <name type="scientific">Naematelia encephala</name>
    <dbReference type="NCBI Taxonomy" id="71784"/>
    <lineage>
        <taxon>Eukaryota</taxon>
        <taxon>Fungi</taxon>
        <taxon>Dikarya</taxon>
        <taxon>Basidiomycota</taxon>
        <taxon>Agaricomycotina</taxon>
        <taxon>Tremellomycetes</taxon>
        <taxon>Tremellales</taxon>
        <taxon>Naemateliaceae</taxon>
        <taxon>Naematelia</taxon>
    </lineage>
</organism>
<dbReference type="PANTHER" id="PTHR43316">
    <property type="entry name" value="HYDROLASE, HALOACID DELAHOGENASE-RELATED"/>
    <property type="match status" value="1"/>
</dbReference>
<dbReference type="Pfam" id="PF00702">
    <property type="entry name" value="Hydrolase"/>
    <property type="match status" value="1"/>
</dbReference>
<dbReference type="InParanoid" id="A0A1Y2AJU1"/>
<dbReference type="SFLD" id="SFLDG01129">
    <property type="entry name" value="C1.5:_HAD__Beta-PGM__Phosphata"/>
    <property type="match status" value="1"/>
</dbReference>
<dbReference type="OrthoDB" id="20198at2759"/>
<protein>
    <submittedName>
        <fullName evidence="2">HAD-like domain-containing protein</fullName>
    </submittedName>
</protein>
<comment type="caution">
    <text evidence="2">The sequence shown here is derived from an EMBL/GenBank/DDBJ whole genome shotgun (WGS) entry which is preliminary data.</text>
</comment>
<dbReference type="SUPFAM" id="SSF56784">
    <property type="entry name" value="HAD-like"/>
    <property type="match status" value="1"/>
</dbReference>
<name>A0A1Y2AJU1_9TREE</name>
<evidence type="ECO:0000256" key="1">
    <source>
        <dbReference type="ARBA" id="ARBA00022801"/>
    </source>
</evidence>
<accession>A0A1Y2AJU1</accession>
<evidence type="ECO:0000313" key="3">
    <source>
        <dbReference type="Proteomes" id="UP000193986"/>
    </source>
</evidence>
<dbReference type="SFLD" id="SFLDS00003">
    <property type="entry name" value="Haloacid_Dehalogenase"/>
    <property type="match status" value="1"/>
</dbReference>
<dbReference type="EMBL" id="MCFC01000091">
    <property type="protein sequence ID" value="ORY22570.1"/>
    <property type="molecule type" value="Genomic_DNA"/>
</dbReference>
<reference evidence="2 3" key="1">
    <citation type="submission" date="2016-07" db="EMBL/GenBank/DDBJ databases">
        <title>Pervasive Adenine N6-methylation of Active Genes in Fungi.</title>
        <authorList>
            <consortium name="DOE Joint Genome Institute"/>
            <person name="Mondo S.J."/>
            <person name="Dannebaum R.O."/>
            <person name="Kuo R.C."/>
            <person name="Labutti K."/>
            <person name="Haridas S."/>
            <person name="Kuo A."/>
            <person name="Salamov A."/>
            <person name="Ahrendt S.R."/>
            <person name="Lipzen A."/>
            <person name="Sullivan W."/>
            <person name="Andreopoulos W.B."/>
            <person name="Clum A."/>
            <person name="Lindquist E."/>
            <person name="Daum C."/>
            <person name="Ramamoorthy G.K."/>
            <person name="Gryganskyi A."/>
            <person name="Culley D."/>
            <person name="Magnuson J.K."/>
            <person name="James T.Y."/>
            <person name="O'Malley M.A."/>
            <person name="Stajich J.E."/>
            <person name="Spatafora J.W."/>
            <person name="Visel A."/>
            <person name="Grigoriev I.V."/>
        </authorList>
    </citation>
    <scope>NUCLEOTIDE SEQUENCE [LARGE SCALE GENOMIC DNA]</scope>
    <source>
        <strain evidence="2 3">68-887.2</strain>
    </source>
</reference>
<gene>
    <name evidence="2" type="ORF">BCR39DRAFT_551302</name>
</gene>
<dbReference type="Proteomes" id="UP000193986">
    <property type="component" value="Unassembled WGS sequence"/>
</dbReference>
<dbReference type="InterPro" id="IPR051540">
    <property type="entry name" value="S-2-haloacid_dehalogenase"/>
</dbReference>
<dbReference type="InterPro" id="IPR006439">
    <property type="entry name" value="HAD-SF_hydro_IA"/>
</dbReference>
<proteinExistence type="predicted"/>
<dbReference type="Gene3D" id="1.10.150.750">
    <property type="match status" value="1"/>
</dbReference>
<dbReference type="PANTHER" id="PTHR43316:SF9">
    <property type="entry name" value="ACID DEHALOGENASE, PUTATIVE (AFU_ORTHOLOGUE AFUA_6G14460)-RELATED"/>
    <property type="match status" value="1"/>
</dbReference>
<dbReference type="InterPro" id="IPR036412">
    <property type="entry name" value="HAD-like_sf"/>
</dbReference>
<dbReference type="AlphaFoldDB" id="A0A1Y2AJU1"/>
<evidence type="ECO:0000313" key="2">
    <source>
        <dbReference type="EMBL" id="ORY22570.1"/>
    </source>
</evidence>
<dbReference type="InterPro" id="IPR023214">
    <property type="entry name" value="HAD_sf"/>
</dbReference>
<dbReference type="PRINTS" id="PR00413">
    <property type="entry name" value="HADHALOGNASE"/>
</dbReference>
<keyword evidence="1" id="KW-0378">Hydrolase</keyword>
<dbReference type="Gene3D" id="3.40.50.1000">
    <property type="entry name" value="HAD superfamily/HAD-like"/>
    <property type="match status" value="1"/>
</dbReference>
<keyword evidence="3" id="KW-1185">Reference proteome</keyword>